<proteinExistence type="predicted"/>
<sequence>MIDYGVAPGIHLVSQANVNSYVVEAEDGITLIDAGLPGMWHEVMAVLKARQRMPYEVKALVLTHGHFDHLGFALRAQKSLGIPVIIHHEDAELATAPYRYATERNRLLYPLGHPRSLPLLGRMVAAGALTVKGVHGVQLMTAGSTLHVPGFPVPVHTPGHTDGHCILHFPARRAVFTGDALVTLDPYTGETGPQIVAGAATKDTAQAISSLDAIALTEADTVLPGHGAVWSEGAEAAVQAAREVGRH</sequence>
<dbReference type="SUPFAM" id="SSF56281">
    <property type="entry name" value="Metallo-hydrolase/oxidoreductase"/>
    <property type="match status" value="1"/>
</dbReference>
<reference evidence="4" key="1">
    <citation type="submission" date="2015-12" db="EMBL/GenBank/DDBJ databases">
        <authorList>
            <person name="Nair G.R."/>
            <person name="Kaur G."/>
            <person name="Mayilraj S."/>
        </authorList>
    </citation>
    <scope>NUCLEOTIDE SEQUENCE [LARGE SCALE GENOMIC DNA]</scope>
    <source>
        <strain evidence="4">CD08_7</strain>
    </source>
</reference>
<comment type="caution">
    <text evidence="2">The sequence shown here is derived from an EMBL/GenBank/DDBJ whole genome shotgun (WGS) entry which is preliminary data.</text>
</comment>
<keyword evidence="2" id="KW-0378">Hydrolase</keyword>
<protein>
    <submittedName>
        <fullName evidence="3">Glyoxylase-like metal-dependent hydrolase (Beta-lactamase superfamily II)</fullName>
    </submittedName>
    <submittedName>
        <fullName evidence="2">Zn-dependent hydrolase</fullName>
    </submittedName>
</protein>
<dbReference type="Pfam" id="PF00753">
    <property type="entry name" value="Lactamase_B"/>
    <property type="match status" value="1"/>
</dbReference>
<evidence type="ECO:0000313" key="2">
    <source>
        <dbReference type="EMBL" id="KUG58029.1"/>
    </source>
</evidence>
<reference evidence="3 5" key="3">
    <citation type="submission" date="2020-08" db="EMBL/GenBank/DDBJ databases">
        <title>Sequencing the genomes of 1000 actinobacteria strains.</title>
        <authorList>
            <person name="Klenk H.-P."/>
        </authorList>
    </citation>
    <scope>NUCLEOTIDE SEQUENCE [LARGE SCALE GENOMIC DNA]</scope>
    <source>
        <strain evidence="3 5">DSM 19081</strain>
    </source>
</reference>
<dbReference type="Proteomes" id="UP000054023">
    <property type="component" value="Unassembled WGS sequence"/>
</dbReference>
<dbReference type="Gene3D" id="3.60.15.10">
    <property type="entry name" value="Ribonuclease Z/Hydroxyacylglutathione hydrolase-like"/>
    <property type="match status" value="1"/>
</dbReference>
<evidence type="ECO:0000313" key="3">
    <source>
        <dbReference type="EMBL" id="MBA8920798.1"/>
    </source>
</evidence>
<dbReference type="Proteomes" id="UP000546252">
    <property type="component" value="Unassembled WGS sequence"/>
</dbReference>
<dbReference type="InterPro" id="IPR036866">
    <property type="entry name" value="RibonucZ/Hydroxyglut_hydro"/>
</dbReference>
<dbReference type="EMBL" id="JACJIH010000001">
    <property type="protein sequence ID" value="MBA8920798.1"/>
    <property type="molecule type" value="Genomic_DNA"/>
</dbReference>
<dbReference type="RefSeq" id="WP_058889260.1">
    <property type="nucleotide sequence ID" value="NZ_BAAAKT010000002.1"/>
</dbReference>
<accession>A0A0W8IDJ3</accession>
<dbReference type="GO" id="GO:0016787">
    <property type="term" value="F:hydrolase activity"/>
    <property type="evidence" value="ECO:0007669"/>
    <property type="project" value="UniProtKB-KW"/>
</dbReference>
<dbReference type="AlphaFoldDB" id="A0A0W8IDJ3"/>
<evidence type="ECO:0000259" key="1">
    <source>
        <dbReference type="SMART" id="SM00849"/>
    </source>
</evidence>
<evidence type="ECO:0000313" key="5">
    <source>
        <dbReference type="Proteomes" id="UP000546252"/>
    </source>
</evidence>
<dbReference type="InterPro" id="IPR001279">
    <property type="entry name" value="Metallo-B-lactamas"/>
</dbReference>
<dbReference type="PANTHER" id="PTHR42951">
    <property type="entry name" value="METALLO-BETA-LACTAMASE DOMAIN-CONTAINING"/>
    <property type="match status" value="1"/>
</dbReference>
<keyword evidence="4" id="KW-1185">Reference proteome</keyword>
<dbReference type="OrthoDB" id="2971563at2"/>
<reference evidence="2" key="2">
    <citation type="submission" date="2015-12" db="EMBL/GenBank/DDBJ databases">
        <authorList>
            <person name="Shamseldin A."/>
            <person name="Moawad H."/>
            <person name="Abd El-Rahim W.M."/>
            <person name="Sadowsky M.J."/>
        </authorList>
    </citation>
    <scope>NUCLEOTIDE SEQUENCE [LARGE SCALE GENOMIC DNA]</scope>
    <source>
        <strain evidence="2">CD08_7</strain>
    </source>
</reference>
<dbReference type="InterPro" id="IPR050855">
    <property type="entry name" value="NDM-1-like"/>
</dbReference>
<feature type="domain" description="Metallo-beta-lactamase" evidence="1">
    <location>
        <begin position="17"/>
        <end position="226"/>
    </location>
</feature>
<dbReference type="CDD" id="cd07721">
    <property type="entry name" value="yflN-like_MBL-fold"/>
    <property type="match status" value="1"/>
</dbReference>
<organism evidence="2 4">
    <name type="scientific">Nesterenkonia jeotgali</name>
    <dbReference type="NCBI Taxonomy" id="317018"/>
    <lineage>
        <taxon>Bacteria</taxon>
        <taxon>Bacillati</taxon>
        <taxon>Actinomycetota</taxon>
        <taxon>Actinomycetes</taxon>
        <taxon>Micrococcales</taxon>
        <taxon>Micrococcaceae</taxon>
        <taxon>Nesterenkonia</taxon>
    </lineage>
</organism>
<name>A0A0W8IDJ3_9MICC</name>
<dbReference type="PANTHER" id="PTHR42951:SF14">
    <property type="entry name" value="METALLO-BETA-LACTAMASE SUPERFAMILY PROTEIN"/>
    <property type="match status" value="1"/>
</dbReference>
<gene>
    <name evidence="2" type="ORF">AVL63_05915</name>
    <name evidence="3" type="ORF">HNR24_000731</name>
</gene>
<dbReference type="STRING" id="317018.AVL63_05915"/>
<evidence type="ECO:0000313" key="4">
    <source>
        <dbReference type="Proteomes" id="UP000054023"/>
    </source>
</evidence>
<dbReference type="SMART" id="SM00849">
    <property type="entry name" value="Lactamase_B"/>
    <property type="match status" value="1"/>
</dbReference>
<dbReference type="EMBL" id="LQBM01000004">
    <property type="protein sequence ID" value="KUG58029.1"/>
    <property type="molecule type" value="Genomic_DNA"/>
</dbReference>